<organism evidence="2 3">
    <name type="scientific">Kingdonia uniflora</name>
    <dbReference type="NCBI Taxonomy" id="39325"/>
    <lineage>
        <taxon>Eukaryota</taxon>
        <taxon>Viridiplantae</taxon>
        <taxon>Streptophyta</taxon>
        <taxon>Embryophyta</taxon>
        <taxon>Tracheophyta</taxon>
        <taxon>Spermatophyta</taxon>
        <taxon>Magnoliopsida</taxon>
        <taxon>Ranunculales</taxon>
        <taxon>Circaeasteraceae</taxon>
        <taxon>Kingdonia</taxon>
    </lineage>
</organism>
<reference evidence="2 3" key="1">
    <citation type="journal article" date="2020" name="IScience">
        <title>Genome Sequencing of the Endangered Kingdonia uniflora (Circaeasteraceae, Ranunculales) Reveals Potential Mechanisms of Evolutionary Specialization.</title>
        <authorList>
            <person name="Sun Y."/>
            <person name="Deng T."/>
            <person name="Zhang A."/>
            <person name="Moore M.J."/>
            <person name="Landis J.B."/>
            <person name="Lin N."/>
            <person name="Zhang H."/>
            <person name="Zhang X."/>
            <person name="Huang J."/>
            <person name="Zhang X."/>
            <person name="Sun H."/>
            <person name="Wang H."/>
        </authorList>
    </citation>
    <scope>NUCLEOTIDE SEQUENCE [LARGE SCALE GENOMIC DNA]</scope>
    <source>
        <strain evidence="2">TB1705</strain>
        <tissue evidence="2">Leaf</tissue>
    </source>
</reference>
<dbReference type="InterPro" id="IPR027705">
    <property type="entry name" value="Flotillin_fam"/>
</dbReference>
<evidence type="ECO:0000313" key="3">
    <source>
        <dbReference type="Proteomes" id="UP000541444"/>
    </source>
</evidence>
<evidence type="ECO:0000256" key="1">
    <source>
        <dbReference type="RuleBase" id="RU366054"/>
    </source>
</evidence>
<sequence length="98" mass="10464">MNSFGGNYTAMRDYLMINNKMFENIARINSDVVRGLQSKISIGTNGGDSLEGGSGGVNSAMKEVAGVYRMMPPLFNTVHEQAGMTPPAWMGAITDGSQ</sequence>
<comment type="similarity">
    <text evidence="1">Belongs to the band 7/mec-2 family. Flotillin subfamily.</text>
</comment>
<dbReference type="Proteomes" id="UP000541444">
    <property type="component" value="Unassembled WGS sequence"/>
</dbReference>
<protein>
    <recommendedName>
        <fullName evidence="1">Flotillin-like</fullName>
    </recommendedName>
</protein>
<dbReference type="EMBL" id="JACGCM010002205">
    <property type="protein sequence ID" value="KAF6143513.1"/>
    <property type="molecule type" value="Genomic_DNA"/>
</dbReference>
<comment type="subcellular location">
    <subcellularLocation>
        <location evidence="1">Cell membrane</location>
        <topology evidence="1">Lipid-anchor</topology>
    </subcellularLocation>
    <subcellularLocation>
        <location evidence="1">Membrane</location>
        <location evidence="1">Caveola</location>
    </subcellularLocation>
</comment>
<dbReference type="GO" id="GO:0005901">
    <property type="term" value="C:caveola"/>
    <property type="evidence" value="ECO:0007669"/>
    <property type="project" value="UniProtKB-SubCell"/>
</dbReference>
<name>A0A7J7LLM5_9MAGN</name>
<keyword evidence="1" id="KW-0472">Membrane</keyword>
<gene>
    <name evidence="2" type="ORF">GIB67_029682</name>
</gene>
<accession>A0A7J7LLM5</accession>
<comment type="caution">
    <text evidence="2">The sequence shown here is derived from an EMBL/GenBank/DDBJ whole genome shotgun (WGS) entry which is preliminary data.</text>
</comment>
<evidence type="ECO:0000313" key="2">
    <source>
        <dbReference type="EMBL" id="KAF6143513.1"/>
    </source>
</evidence>
<dbReference type="AlphaFoldDB" id="A0A7J7LLM5"/>
<proteinExistence type="inferred from homology"/>
<keyword evidence="3" id="KW-1185">Reference proteome</keyword>
<dbReference type="PANTHER" id="PTHR13806">
    <property type="entry name" value="FLOTILLIN-RELATED"/>
    <property type="match status" value="1"/>
</dbReference>
<keyword evidence="1" id="KW-1003">Cell membrane</keyword>
<dbReference type="OrthoDB" id="6080404at2759"/>
<dbReference type="PANTHER" id="PTHR13806:SF31">
    <property type="entry name" value="FLOTILLIN-LIKE PROTEIN 1-RELATED"/>
    <property type="match status" value="1"/>
</dbReference>